<dbReference type="PANTHER" id="PTHR33371">
    <property type="entry name" value="INTERMEMBRANE PHOSPHOLIPID TRANSPORT SYSTEM BINDING PROTEIN MLAD-RELATED"/>
    <property type="match status" value="1"/>
</dbReference>
<dbReference type="OrthoDB" id="5241082at2"/>
<dbReference type="PANTHER" id="PTHR33371:SF4">
    <property type="entry name" value="INTERMEMBRANE PHOSPHOLIPID TRANSPORT SYSTEM BINDING PROTEIN MLAD"/>
    <property type="match status" value="1"/>
</dbReference>
<gene>
    <name evidence="2" type="ORF">C7Y72_00140</name>
</gene>
<dbReference type="InterPro" id="IPR003399">
    <property type="entry name" value="Mce/MlaD"/>
</dbReference>
<accession>A0A2T4UG11</accession>
<name>A0A2T4UG11_9ACTN</name>
<dbReference type="RefSeq" id="WP_107566608.1">
    <property type="nucleotide sequence ID" value="NZ_PYYB01000001.1"/>
</dbReference>
<reference evidence="2 3" key="1">
    <citation type="submission" date="2018-03" db="EMBL/GenBank/DDBJ databases">
        <title>Aquarubrobacter algicola gen. nov., sp. nov., a novel actinobacterium isolated from shallow eutrophic lake during the end of cyanobacterial harmful algal blooms.</title>
        <authorList>
            <person name="Chun S.J."/>
        </authorList>
    </citation>
    <scope>NUCLEOTIDE SEQUENCE [LARGE SCALE GENOMIC DNA]</scope>
    <source>
        <strain evidence="2 3">Seoho-28</strain>
    </source>
</reference>
<sequence length="458" mass="49047">MRPVVAPLLALLAVCAIVVVLVGRDAETGARFSVVVGEATNVVEGQAIRQRGSEVGHVVSIEPANGGRDARLELEIDDEAWPLPKGSKMALRWGGTANFGNRYIALTPGRQSGTAVEEGGTFPARDFTVPVEFDELLARFPDAARQDLRRFLREGGPALKTSRVGLRRTLQVAPPALVQARHVVQDIASDQRAVRTLVRSADRVLGAVDAAQPDVRRLLEGAGGTFDAIADESQNVQAALSAAPGSLRRARTTLALADETLVRARALTRDLAPGVTAVRRTVQPLDGLLQTVRDIGPDATKTLVAARQATPSLNPLVERLTGRSPQLESIGKQAVENLECIRPYTPEANAFFSNWGDFFSGTDGKDKLIRAQVQNFAPAFSNVSGYNSAQAKRLFSGLEYGLPRPPGTVAGQPWFLPECGAGSDAIDPNKDPEIRDSAKVFELPKLMPIVPLPKADGR</sequence>
<dbReference type="AlphaFoldDB" id="A0A2T4UG11"/>
<comment type="caution">
    <text evidence="2">The sequence shown here is derived from an EMBL/GenBank/DDBJ whole genome shotgun (WGS) entry which is preliminary data.</text>
</comment>
<proteinExistence type="predicted"/>
<dbReference type="EMBL" id="PYYB01000001">
    <property type="protein sequence ID" value="PTL58170.1"/>
    <property type="molecule type" value="Genomic_DNA"/>
</dbReference>
<keyword evidence="3" id="KW-1185">Reference proteome</keyword>
<evidence type="ECO:0000313" key="3">
    <source>
        <dbReference type="Proteomes" id="UP000240739"/>
    </source>
</evidence>
<evidence type="ECO:0000259" key="1">
    <source>
        <dbReference type="Pfam" id="PF02470"/>
    </source>
</evidence>
<feature type="domain" description="Mce/MlaD" evidence="1">
    <location>
        <begin position="31"/>
        <end position="109"/>
    </location>
</feature>
<dbReference type="Pfam" id="PF02470">
    <property type="entry name" value="MlaD"/>
    <property type="match status" value="1"/>
</dbReference>
<evidence type="ECO:0000313" key="2">
    <source>
        <dbReference type="EMBL" id="PTL58170.1"/>
    </source>
</evidence>
<organism evidence="2 3">
    <name type="scientific">Paraconexibacter algicola</name>
    <dbReference type="NCBI Taxonomy" id="2133960"/>
    <lineage>
        <taxon>Bacteria</taxon>
        <taxon>Bacillati</taxon>
        <taxon>Actinomycetota</taxon>
        <taxon>Thermoleophilia</taxon>
        <taxon>Solirubrobacterales</taxon>
        <taxon>Paraconexibacteraceae</taxon>
        <taxon>Paraconexibacter</taxon>
    </lineage>
</organism>
<protein>
    <recommendedName>
        <fullName evidence="1">Mce/MlaD domain-containing protein</fullName>
    </recommendedName>
</protein>
<dbReference type="Proteomes" id="UP000240739">
    <property type="component" value="Unassembled WGS sequence"/>
</dbReference>
<dbReference type="InterPro" id="IPR052336">
    <property type="entry name" value="MlaD_Phospholipid_Transporter"/>
</dbReference>